<organism evidence="1 2">
    <name type="scientific">Aeromonas veronii</name>
    <dbReference type="NCBI Taxonomy" id="654"/>
    <lineage>
        <taxon>Bacteria</taxon>
        <taxon>Pseudomonadati</taxon>
        <taxon>Pseudomonadota</taxon>
        <taxon>Gammaproteobacteria</taxon>
        <taxon>Aeromonadales</taxon>
        <taxon>Aeromonadaceae</taxon>
        <taxon>Aeromonas</taxon>
    </lineage>
</organism>
<protein>
    <submittedName>
        <fullName evidence="1">Uncharacterized protein</fullName>
    </submittedName>
</protein>
<sequence>MGGEYSSVKEVLRLQLLAARHADSPSVLDGLELVEPAVEEEPAEATPESGADLRCTFCEEGLVKGLFGKDYECAVCHGTGFDLSKPVAVIKYLLGGGRKLRKHYNDLRRESREFRDMWSPEEIKARKEAIFCEKHSSRFD</sequence>
<dbReference type="EMBL" id="PDXJ01000025">
    <property type="protein sequence ID" value="TND52021.1"/>
    <property type="molecule type" value="Genomic_DNA"/>
</dbReference>
<accession>A0AAX2UP23</accession>
<evidence type="ECO:0000313" key="2">
    <source>
        <dbReference type="Proteomes" id="UP000796104"/>
    </source>
</evidence>
<name>A0AAX2UP23_AERVE</name>
<dbReference type="Proteomes" id="UP000796104">
    <property type="component" value="Unassembled WGS sequence"/>
</dbReference>
<dbReference type="AlphaFoldDB" id="A0AAX2UP23"/>
<evidence type="ECO:0000313" key="1">
    <source>
        <dbReference type="EMBL" id="TND52021.1"/>
    </source>
</evidence>
<reference evidence="1" key="1">
    <citation type="submission" date="2017-10" db="EMBL/GenBank/DDBJ databases">
        <authorList>
            <person name="Colston S.M."/>
            <person name="Graf J."/>
        </authorList>
    </citation>
    <scope>NUCLEOTIDE SEQUENCE</scope>
    <source>
        <strain evidence="1">BAQ071013-135</strain>
    </source>
</reference>
<reference evidence="1" key="2">
    <citation type="journal article" date="2019" name="PLoS ONE">
        <title>Identification and characterization of putative Aeromonas spp. T3SS effectors.</title>
        <authorList>
            <person name="Rangel L.T."/>
            <person name="Marden J."/>
            <person name="Colston S."/>
            <person name="Setubal J.C."/>
            <person name="Graf J."/>
            <person name="Gogarten J.P."/>
        </authorList>
    </citation>
    <scope>NUCLEOTIDE SEQUENCE</scope>
    <source>
        <strain evidence="1">BAQ071013-135</strain>
    </source>
</reference>
<dbReference type="RefSeq" id="WP_139495221.1">
    <property type="nucleotide sequence ID" value="NZ_CAWORL010000018.1"/>
</dbReference>
<proteinExistence type="predicted"/>
<comment type="caution">
    <text evidence="1">The sequence shown here is derived from an EMBL/GenBank/DDBJ whole genome shotgun (WGS) entry which is preliminary data.</text>
</comment>
<gene>
    <name evidence="1" type="ORF">CF123_18050</name>
</gene>